<accession>A0A8H8RG55</accession>
<evidence type="ECO:0000256" key="4">
    <source>
        <dbReference type="ARBA" id="ARBA00023242"/>
    </source>
</evidence>
<dbReference type="GO" id="GO:0003677">
    <property type="term" value="F:DNA binding"/>
    <property type="evidence" value="ECO:0007669"/>
    <property type="project" value="InterPro"/>
</dbReference>
<dbReference type="GO" id="GO:0000981">
    <property type="term" value="F:DNA-binding transcription factor activity, RNA polymerase II-specific"/>
    <property type="evidence" value="ECO:0007669"/>
    <property type="project" value="InterPro"/>
</dbReference>
<evidence type="ECO:0000313" key="8">
    <source>
        <dbReference type="Proteomes" id="UP000462212"/>
    </source>
</evidence>
<evidence type="ECO:0000256" key="2">
    <source>
        <dbReference type="ARBA" id="ARBA00023015"/>
    </source>
</evidence>
<evidence type="ECO:0000256" key="5">
    <source>
        <dbReference type="SAM" id="MobiDB-lite"/>
    </source>
</evidence>
<sequence length="874" mass="98392">MDHSAKVKKLGKPRIPDHLRRRALVSCDRCKKRRIRCSRSSGTDTQETCQSCLEVGAKCESTLPRKTRIYGSVETLSVRYRALDTLIKGLFPTRDTNDIEELYDIAKAHNIELPAFNEQDVAEEVFSNPPKPTTLSPQSVGDAESPSVPSKESEGLNQRDGTPTMSVEEKLVPMPQGHNGKSHYIGPSSSFGFVLTVRKMVAEFNVALKNIQPDDERSKVAREFAGSTWSKALDPIVKEESEDSSDGNVDQQMSESSSTGKAVNRRQLPSGSMRLPSSTSRSKRATTLSFLPTKAVTDTFVGAFFNHVHPNYLLFHQPTFQTRYELMWNQPQILMRDTEPGWICCLFMVLVFGAQALENEDTFQSKQIQHHYLDLVQSRMHQLISATTLINVQALLLLQLYQHHCTERNSAFMLLGCASRMAMALGMHREGTSIGFNDLEREVRKRVWWTAYVFEQYQCAILGRPCAIEEAEVNVSFPDEIMLDGGESVPPGYMEHLVRLVKLLSEIRRKIYAVSSGPMGRGDSPKAQMAIKFLLDLDTWHNSLPQQLRMKNLSPLPKHRRAVILLHVQLHHAQSLVTRPFMLRKVGLQLARHLGRHVRSQELDKDEMRLSSACSNFSESAAKLLHQLLVDGSFDGVAWLDGYYVFISIFLLALDFFARPWDQKDNNEDLARKQIVRDVMGALENVKICPTFTILTQVALQMAKIVGIFDARSEQHEKAEEFRQYMEQQSTTFTFDYGAQVTQPGAVNALDSWFQRAPVDLPWDLKDFFGADGYVAPVTTTSFREPAMAFGNAYNNVPPSIDNNLMVPPQGAAYTHWGAIDTPFAQQQRGAGQVLPNPPYPHNGHHGSMGEARIVSSKELTRLEDLRNSIGFCL</sequence>
<dbReference type="EMBL" id="QGMJ01000945">
    <property type="protein sequence ID" value="TVY32752.1"/>
    <property type="molecule type" value="Genomic_DNA"/>
</dbReference>
<evidence type="ECO:0000256" key="1">
    <source>
        <dbReference type="ARBA" id="ARBA00022723"/>
    </source>
</evidence>
<dbReference type="PROSITE" id="PS50048">
    <property type="entry name" value="ZN2_CY6_FUNGAL_2"/>
    <property type="match status" value="1"/>
</dbReference>
<keyword evidence="8" id="KW-1185">Reference proteome</keyword>
<dbReference type="SMART" id="SM00066">
    <property type="entry name" value="GAL4"/>
    <property type="match status" value="1"/>
</dbReference>
<protein>
    <submittedName>
        <fullName evidence="7">Putative transcriptional regulatory protein</fullName>
    </submittedName>
</protein>
<dbReference type="Proteomes" id="UP000462212">
    <property type="component" value="Unassembled WGS sequence"/>
</dbReference>
<gene>
    <name evidence="7" type="ORF">LSUB1_G007153</name>
</gene>
<dbReference type="SUPFAM" id="SSF57701">
    <property type="entry name" value="Zn2/Cys6 DNA-binding domain"/>
    <property type="match status" value="1"/>
</dbReference>
<feature type="compositionally biased region" description="Polar residues" evidence="5">
    <location>
        <begin position="246"/>
        <end position="281"/>
    </location>
</feature>
<dbReference type="InterPro" id="IPR051127">
    <property type="entry name" value="Fungal_SecMet_Regulators"/>
</dbReference>
<feature type="domain" description="Zn(2)-C6 fungal-type" evidence="6">
    <location>
        <begin position="26"/>
        <end position="59"/>
    </location>
</feature>
<name>A0A8H8RG55_9HELO</name>
<keyword evidence="2" id="KW-0805">Transcription regulation</keyword>
<evidence type="ECO:0000259" key="6">
    <source>
        <dbReference type="PROSITE" id="PS50048"/>
    </source>
</evidence>
<feature type="region of interest" description="Disordered" evidence="5">
    <location>
        <begin position="233"/>
        <end position="281"/>
    </location>
</feature>
<dbReference type="Pfam" id="PF00172">
    <property type="entry name" value="Zn_clus"/>
    <property type="match status" value="1"/>
</dbReference>
<dbReference type="SMART" id="SM00906">
    <property type="entry name" value="Fungal_trans"/>
    <property type="match status" value="1"/>
</dbReference>
<proteinExistence type="predicted"/>
<dbReference type="GO" id="GO:0008270">
    <property type="term" value="F:zinc ion binding"/>
    <property type="evidence" value="ECO:0007669"/>
    <property type="project" value="InterPro"/>
</dbReference>
<reference evidence="7 8" key="1">
    <citation type="submission" date="2018-05" db="EMBL/GenBank/DDBJ databases">
        <title>Genome sequencing and assembly of the regulated plant pathogen Lachnellula willkommii and related sister species for the development of diagnostic species identification markers.</title>
        <authorList>
            <person name="Giroux E."/>
            <person name="Bilodeau G."/>
        </authorList>
    </citation>
    <scope>NUCLEOTIDE SEQUENCE [LARGE SCALE GENOMIC DNA]</scope>
    <source>
        <strain evidence="7 8">CBS 197.66</strain>
    </source>
</reference>
<feature type="region of interest" description="Disordered" evidence="5">
    <location>
        <begin position="124"/>
        <end position="164"/>
    </location>
</feature>
<comment type="caution">
    <text evidence="7">The sequence shown here is derived from an EMBL/GenBank/DDBJ whole genome shotgun (WGS) entry which is preliminary data.</text>
</comment>
<dbReference type="Pfam" id="PF04082">
    <property type="entry name" value="Fungal_trans"/>
    <property type="match status" value="1"/>
</dbReference>
<evidence type="ECO:0000256" key="3">
    <source>
        <dbReference type="ARBA" id="ARBA00023163"/>
    </source>
</evidence>
<evidence type="ECO:0000313" key="7">
    <source>
        <dbReference type="EMBL" id="TVY32752.1"/>
    </source>
</evidence>
<keyword evidence="1" id="KW-0479">Metal-binding</keyword>
<dbReference type="InterPro" id="IPR007219">
    <property type="entry name" value="XnlR_reg_dom"/>
</dbReference>
<dbReference type="CDD" id="cd12148">
    <property type="entry name" value="fungal_TF_MHR"/>
    <property type="match status" value="1"/>
</dbReference>
<dbReference type="GO" id="GO:0006351">
    <property type="term" value="P:DNA-templated transcription"/>
    <property type="evidence" value="ECO:0007669"/>
    <property type="project" value="InterPro"/>
</dbReference>
<dbReference type="Gene3D" id="4.10.240.10">
    <property type="entry name" value="Zn(2)-C6 fungal-type DNA-binding domain"/>
    <property type="match status" value="1"/>
</dbReference>
<dbReference type="AlphaFoldDB" id="A0A8H8RG55"/>
<feature type="compositionally biased region" description="Polar residues" evidence="5">
    <location>
        <begin position="147"/>
        <end position="164"/>
    </location>
</feature>
<dbReference type="PANTHER" id="PTHR47424:SF6">
    <property type="entry name" value="PROLINE UTILIZATION TRANS-ACTIVATOR"/>
    <property type="match status" value="1"/>
</dbReference>
<organism evidence="7 8">
    <name type="scientific">Lachnellula subtilissima</name>
    <dbReference type="NCBI Taxonomy" id="602034"/>
    <lineage>
        <taxon>Eukaryota</taxon>
        <taxon>Fungi</taxon>
        <taxon>Dikarya</taxon>
        <taxon>Ascomycota</taxon>
        <taxon>Pezizomycotina</taxon>
        <taxon>Leotiomycetes</taxon>
        <taxon>Helotiales</taxon>
        <taxon>Lachnaceae</taxon>
        <taxon>Lachnellula</taxon>
    </lineage>
</organism>
<dbReference type="OrthoDB" id="3364175at2759"/>
<dbReference type="PROSITE" id="PS00463">
    <property type="entry name" value="ZN2_CY6_FUNGAL_1"/>
    <property type="match status" value="1"/>
</dbReference>
<dbReference type="CDD" id="cd00067">
    <property type="entry name" value="GAL4"/>
    <property type="match status" value="1"/>
</dbReference>
<dbReference type="InterPro" id="IPR001138">
    <property type="entry name" value="Zn2Cys6_DnaBD"/>
</dbReference>
<keyword evidence="3" id="KW-0804">Transcription</keyword>
<dbReference type="InterPro" id="IPR036864">
    <property type="entry name" value="Zn2-C6_fun-type_DNA-bd_sf"/>
</dbReference>
<dbReference type="PANTHER" id="PTHR47424">
    <property type="entry name" value="REGULATORY PROTEIN GAL4"/>
    <property type="match status" value="1"/>
</dbReference>
<keyword evidence="4" id="KW-0539">Nucleus</keyword>